<dbReference type="Pfam" id="PF00003">
    <property type="entry name" value="7tm_3"/>
    <property type="match status" value="1"/>
</dbReference>
<dbReference type="InterPro" id="IPR028082">
    <property type="entry name" value="Peripla_BP_I"/>
</dbReference>
<evidence type="ECO:0000313" key="16">
    <source>
        <dbReference type="Proteomes" id="UP000007303"/>
    </source>
</evidence>
<feature type="transmembrane region" description="Helical" evidence="12">
    <location>
        <begin position="645"/>
        <end position="666"/>
    </location>
</feature>
<comment type="similarity">
    <text evidence="2">Belongs to the G-protein coupled receptor 3 family.</text>
</comment>
<proteinExistence type="inferred from homology"/>
<evidence type="ECO:0000256" key="9">
    <source>
        <dbReference type="ARBA" id="ARBA00023170"/>
    </source>
</evidence>
<dbReference type="Gene3D" id="2.10.50.30">
    <property type="entry name" value="GPCR, family 3, nine cysteines domain"/>
    <property type="match status" value="1"/>
</dbReference>
<dbReference type="Gene3D" id="3.40.50.2300">
    <property type="match status" value="2"/>
</dbReference>
<dbReference type="OMA" id="DNKPCTG"/>
<keyword evidence="4 12" id="KW-0812">Transmembrane</keyword>
<evidence type="ECO:0000256" key="1">
    <source>
        <dbReference type="ARBA" id="ARBA00004651"/>
    </source>
</evidence>
<protein>
    <recommendedName>
        <fullName evidence="14">G-protein coupled receptors family 3 profile domain-containing protein</fullName>
    </recommendedName>
</protein>
<keyword evidence="16" id="KW-1185">Reference proteome</keyword>
<evidence type="ECO:0000256" key="3">
    <source>
        <dbReference type="ARBA" id="ARBA00022475"/>
    </source>
</evidence>
<feature type="domain" description="G-protein coupled receptors family 3 profile" evidence="14">
    <location>
        <begin position="608"/>
        <end position="874"/>
    </location>
</feature>
<keyword evidence="6 12" id="KW-1133">Transmembrane helix</keyword>
<dbReference type="FunFam" id="2.10.50.30:FF:000002">
    <property type="entry name" value="Vomeronasal 2 receptor, h1"/>
    <property type="match status" value="1"/>
</dbReference>
<dbReference type="InterPro" id="IPR017979">
    <property type="entry name" value="GPCR_3_CS"/>
</dbReference>
<dbReference type="GeneTree" id="ENSGT00940000165453"/>
<evidence type="ECO:0000256" key="4">
    <source>
        <dbReference type="ARBA" id="ARBA00022692"/>
    </source>
</evidence>
<dbReference type="InterPro" id="IPR038550">
    <property type="entry name" value="GPCR_3_9-Cys_sf"/>
</dbReference>
<keyword evidence="3" id="KW-1003">Cell membrane</keyword>
<dbReference type="PRINTS" id="PR00248">
    <property type="entry name" value="GPCRMGR"/>
</dbReference>
<feature type="signal peptide" evidence="13">
    <location>
        <begin position="1"/>
        <end position="22"/>
    </location>
</feature>
<comment type="subcellular location">
    <subcellularLocation>
        <location evidence="1">Cell membrane</location>
        <topology evidence="1">Multi-pass membrane protein</topology>
    </subcellularLocation>
</comment>
<dbReference type="InterPro" id="IPR000337">
    <property type="entry name" value="GPCR_3"/>
</dbReference>
<feature type="chain" id="PRO_5003581197" description="G-protein coupled receptors family 3 profile domain-containing protein" evidence="13">
    <location>
        <begin position="23"/>
        <end position="874"/>
    </location>
</feature>
<dbReference type="InterPro" id="IPR000068">
    <property type="entry name" value="GPCR_3_Ca_sens_rcpt-rel"/>
</dbReference>
<keyword evidence="9" id="KW-0675">Receptor</keyword>
<evidence type="ECO:0000256" key="10">
    <source>
        <dbReference type="ARBA" id="ARBA00023180"/>
    </source>
</evidence>
<organism evidence="15 16">
    <name type="scientific">Tetraodon nigroviridis</name>
    <name type="common">Spotted green pufferfish</name>
    <name type="synonym">Chelonodon nigroviridis</name>
    <dbReference type="NCBI Taxonomy" id="99883"/>
    <lineage>
        <taxon>Eukaryota</taxon>
        <taxon>Metazoa</taxon>
        <taxon>Chordata</taxon>
        <taxon>Craniata</taxon>
        <taxon>Vertebrata</taxon>
        <taxon>Euteleostomi</taxon>
        <taxon>Actinopterygii</taxon>
        <taxon>Neopterygii</taxon>
        <taxon>Teleostei</taxon>
        <taxon>Neoteleostei</taxon>
        <taxon>Acanthomorphata</taxon>
        <taxon>Eupercaria</taxon>
        <taxon>Tetraodontiformes</taxon>
        <taxon>Tetradontoidea</taxon>
        <taxon>Tetraodontidae</taxon>
        <taxon>Tetraodon</taxon>
    </lineage>
</organism>
<dbReference type="AlphaFoldDB" id="H3BYE7"/>
<dbReference type="HOGENOM" id="CLU_005389_5_1_1"/>
<dbReference type="PANTHER" id="PTHR24061:SF415">
    <property type="entry name" value="NOVEL PHERMONE RECEPTOR-RELATED"/>
    <property type="match status" value="1"/>
</dbReference>
<evidence type="ECO:0000259" key="14">
    <source>
        <dbReference type="PROSITE" id="PS50259"/>
    </source>
</evidence>
<feature type="transmembrane region" description="Helical" evidence="12">
    <location>
        <begin position="837"/>
        <end position="861"/>
    </location>
</feature>
<keyword evidence="11" id="KW-0807">Transducer</keyword>
<dbReference type="Proteomes" id="UP000007303">
    <property type="component" value="Unassembled WGS sequence"/>
</dbReference>
<dbReference type="PROSITE" id="PS00981">
    <property type="entry name" value="G_PROTEIN_RECEP_F3_3"/>
    <property type="match status" value="1"/>
</dbReference>
<dbReference type="InterPro" id="IPR011500">
    <property type="entry name" value="GPCR_3_9-Cys_dom"/>
</dbReference>
<name>H3BYE7_TETNG</name>
<reference evidence="15" key="3">
    <citation type="submission" date="2025-09" db="UniProtKB">
        <authorList>
            <consortium name="Ensembl"/>
        </authorList>
    </citation>
    <scope>IDENTIFICATION</scope>
</reference>
<evidence type="ECO:0000256" key="12">
    <source>
        <dbReference type="SAM" id="Phobius"/>
    </source>
</evidence>
<evidence type="ECO:0000256" key="6">
    <source>
        <dbReference type="ARBA" id="ARBA00022989"/>
    </source>
</evidence>
<dbReference type="SUPFAM" id="SSF53822">
    <property type="entry name" value="Periplasmic binding protein-like I"/>
    <property type="match status" value="1"/>
</dbReference>
<evidence type="ECO:0000256" key="8">
    <source>
        <dbReference type="ARBA" id="ARBA00023136"/>
    </source>
</evidence>
<dbReference type="Pfam" id="PF07562">
    <property type="entry name" value="NCD3G"/>
    <property type="match status" value="1"/>
</dbReference>
<evidence type="ECO:0000256" key="13">
    <source>
        <dbReference type="SAM" id="SignalP"/>
    </source>
</evidence>
<sequence length="874" mass="95697">MFLLSRIFTLLLGFGGRELGRGGLLQLVQAQTCTQWSTPSEPGLFQDGDVVVGGLFNLHYKPPDTTHSFTQQPNYKPCTGLENLPLQYIYAMVFAVEEINHSSTLLPGVKLGFHIRDSCALHPWTTQAALCLVGGDNASCYFSTPSGYSPEIVEKKGADSVPLIIGGASSNAAKILLSTLSPLSISYTASCPCLSDRRQYPTFFRTMPSDIYQAQAVAQLALRFNWTWIGAVVANNDYGLMAVKVFQEETQGKGVCLAFVETLQRETIVSDARRAALTIQASTAKVILVFSWYTDVREVFYQLHKMNVTDRQFLASEAWSTSEVLLKDPITSRVSSGVVGVAIASEHIPGFNGFLRGLNPSLRPWDQFLQEFWEQEFGCSPSPPPNVTGHLKASLPPCSGAESLEERQHPFTDTSQLRVTYNVYLAVYAAANALHSLLSCPGHNSPPGSSNCTSSKSIKPTELLQHLSRVNFTTPQGELLYFQGADIPAKYDLINWQRGADGTLKLVLIGRVAGFDLRLDGSAIEWSTRNNEVPVSVCSESCPPGTRKANRKGEPLCCFDCIPCADGEISNTSGSLQCERCPPEFWSNDGRTACAPRQLDFLSFNETLGITLTTVAVSGAVVTTAVFVVFLHYRHTPMVRANNSELSFLLLVSLKLCFLCSLVFIGRPSVWSCRFQQAAFGISFVLCVSCLQVKTIVVLAAFRSARPGASALMKWFGPSQQRGSVCIFTFVQARVIICIIWLSLSPPVPQADLDMPGLQVTLECAMASVVGFSLVLGYIGLLACTCLLLAFLARKLPDNFNEAKLITFSMLIFCSVWVAFVPAYISSPGKYSVAVEIFAILASSYGLLFCIFAPKCFIILLRPEKNTKKHLMMR</sequence>
<keyword evidence="7" id="KW-0297">G-protein coupled receptor</keyword>
<feature type="transmembrane region" description="Helical" evidence="12">
    <location>
        <begin position="608"/>
        <end position="633"/>
    </location>
</feature>
<reference evidence="15" key="2">
    <citation type="submission" date="2025-08" db="UniProtKB">
        <authorList>
            <consortium name="Ensembl"/>
        </authorList>
    </citation>
    <scope>IDENTIFICATION</scope>
</reference>
<dbReference type="PROSITE" id="PS50259">
    <property type="entry name" value="G_PROTEIN_RECEP_F3_4"/>
    <property type="match status" value="1"/>
</dbReference>
<feature type="transmembrane region" description="Helical" evidence="12">
    <location>
        <begin position="805"/>
        <end position="825"/>
    </location>
</feature>
<dbReference type="GO" id="GO:0004930">
    <property type="term" value="F:G protein-coupled receptor activity"/>
    <property type="evidence" value="ECO:0007669"/>
    <property type="project" value="UniProtKB-KW"/>
</dbReference>
<feature type="transmembrane region" description="Helical" evidence="12">
    <location>
        <begin position="678"/>
        <end position="702"/>
    </location>
</feature>
<dbReference type="Pfam" id="PF01094">
    <property type="entry name" value="ANF_receptor"/>
    <property type="match status" value="1"/>
</dbReference>
<reference evidence="16" key="1">
    <citation type="journal article" date="2004" name="Nature">
        <title>Genome duplication in the teleost fish Tetraodon nigroviridis reveals the early vertebrate proto-karyotype.</title>
        <authorList>
            <person name="Jaillon O."/>
            <person name="Aury J.-M."/>
            <person name="Brunet F."/>
            <person name="Petit J.-L."/>
            <person name="Stange-Thomann N."/>
            <person name="Mauceli E."/>
            <person name="Bouneau L."/>
            <person name="Fischer C."/>
            <person name="Ozouf-Costaz C."/>
            <person name="Bernot A."/>
            <person name="Nicaud S."/>
            <person name="Jaffe D."/>
            <person name="Fisher S."/>
            <person name="Lutfalla G."/>
            <person name="Dossat C."/>
            <person name="Segurens B."/>
            <person name="Dasilva C."/>
            <person name="Salanoubat M."/>
            <person name="Levy M."/>
            <person name="Boudet N."/>
            <person name="Castellano S."/>
            <person name="Anthouard V."/>
            <person name="Jubin C."/>
            <person name="Castelli V."/>
            <person name="Katinka M."/>
            <person name="Vacherie B."/>
            <person name="Biemont C."/>
            <person name="Skalli Z."/>
            <person name="Cattolico L."/>
            <person name="Poulain J."/>
            <person name="De Berardinis V."/>
            <person name="Cruaud C."/>
            <person name="Duprat S."/>
            <person name="Brottier P."/>
            <person name="Coutanceau J.-P."/>
            <person name="Gouzy J."/>
            <person name="Parra G."/>
            <person name="Lardier G."/>
            <person name="Chapple C."/>
            <person name="McKernan K.J."/>
            <person name="McEwan P."/>
            <person name="Bosak S."/>
            <person name="Kellis M."/>
            <person name="Volff J.-N."/>
            <person name="Guigo R."/>
            <person name="Zody M.C."/>
            <person name="Mesirov J."/>
            <person name="Lindblad-Toh K."/>
            <person name="Birren B."/>
            <person name="Nusbaum C."/>
            <person name="Kahn D."/>
            <person name="Robinson-Rechavi M."/>
            <person name="Laudet V."/>
            <person name="Schachter V."/>
            <person name="Quetier F."/>
            <person name="Saurin W."/>
            <person name="Scarpelli C."/>
            <person name="Wincker P."/>
            <person name="Lander E.S."/>
            <person name="Weissenbach J."/>
            <person name="Roest Crollius H."/>
        </authorList>
    </citation>
    <scope>NUCLEOTIDE SEQUENCE [LARGE SCALE GENOMIC DNA]</scope>
</reference>
<dbReference type="InParanoid" id="H3BYE7"/>
<evidence type="ECO:0000256" key="11">
    <source>
        <dbReference type="ARBA" id="ARBA00023224"/>
    </source>
</evidence>
<dbReference type="GO" id="GO:0005886">
    <property type="term" value="C:plasma membrane"/>
    <property type="evidence" value="ECO:0007669"/>
    <property type="project" value="UniProtKB-SubCell"/>
</dbReference>
<evidence type="ECO:0000256" key="7">
    <source>
        <dbReference type="ARBA" id="ARBA00023040"/>
    </source>
</evidence>
<feature type="transmembrane region" description="Helical" evidence="12">
    <location>
        <begin position="723"/>
        <end position="745"/>
    </location>
</feature>
<accession>H3BYE7</accession>
<keyword evidence="10" id="KW-0325">Glycoprotein</keyword>
<dbReference type="FunFam" id="3.40.50.2300:FF:000302">
    <property type="entry name" value="Si:ch211-203b20.7"/>
    <property type="match status" value="1"/>
</dbReference>
<dbReference type="InterPro" id="IPR004073">
    <property type="entry name" value="GPCR_3_vmron_rcpt_2"/>
</dbReference>
<keyword evidence="8 12" id="KW-0472">Membrane</keyword>
<dbReference type="CDD" id="cd15283">
    <property type="entry name" value="7tmC_V2R_pheromone"/>
    <property type="match status" value="1"/>
</dbReference>
<evidence type="ECO:0000313" key="15">
    <source>
        <dbReference type="Ensembl" id="ENSTNIP00000001013.1"/>
    </source>
</evidence>
<dbReference type="Ensembl" id="ENSTNIT00000001948.1">
    <property type="protein sequence ID" value="ENSTNIP00000001013.1"/>
    <property type="gene ID" value="ENSTNIG00000001733.1"/>
</dbReference>
<dbReference type="PANTHER" id="PTHR24061">
    <property type="entry name" value="CALCIUM-SENSING RECEPTOR-RELATED"/>
    <property type="match status" value="1"/>
</dbReference>
<dbReference type="InterPro" id="IPR001828">
    <property type="entry name" value="ANF_lig-bd_rcpt"/>
</dbReference>
<keyword evidence="5 13" id="KW-0732">Signal</keyword>
<feature type="transmembrane region" description="Helical" evidence="12">
    <location>
        <begin position="765"/>
        <end position="793"/>
    </location>
</feature>
<dbReference type="PRINTS" id="PR01535">
    <property type="entry name" value="VOMERONASL2R"/>
</dbReference>
<dbReference type="InterPro" id="IPR017978">
    <property type="entry name" value="GPCR_3_C"/>
</dbReference>
<evidence type="ECO:0000256" key="5">
    <source>
        <dbReference type="ARBA" id="ARBA00022729"/>
    </source>
</evidence>
<evidence type="ECO:0000256" key="2">
    <source>
        <dbReference type="ARBA" id="ARBA00007242"/>
    </source>
</evidence>